<dbReference type="InterPro" id="IPR009057">
    <property type="entry name" value="Homeodomain-like_sf"/>
</dbReference>
<proteinExistence type="predicted"/>
<comment type="caution">
    <text evidence="3">The sequence shown here is derived from an EMBL/GenBank/DDBJ whole genome shotgun (WGS) entry which is preliminary data.</text>
</comment>
<reference evidence="3" key="1">
    <citation type="submission" date="2023-07" db="EMBL/GenBank/DDBJ databases">
        <title>draft genome sequence of fig (Ficus carica).</title>
        <authorList>
            <person name="Takahashi T."/>
            <person name="Nishimura K."/>
        </authorList>
    </citation>
    <scope>NUCLEOTIDE SEQUENCE</scope>
</reference>
<feature type="domain" description="Myb-like" evidence="2">
    <location>
        <begin position="658"/>
        <end position="706"/>
    </location>
</feature>
<keyword evidence="4" id="KW-1185">Reference proteome</keyword>
<dbReference type="Proteomes" id="UP001187192">
    <property type="component" value="Unassembled WGS sequence"/>
</dbReference>
<dbReference type="AlphaFoldDB" id="A0AA87ZGL3"/>
<organism evidence="3 4">
    <name type="scientific">Ficus carica</name>
    <name type="common">Common fig</name>
    <dbReference type="NCBI Taxonomy" id="3494"/>
    <lineage>
        <taxon>Eukaryota</taxon>
        <taxon>Viridiplantae</taxon>
        <taxon>Streptophyta</taxon>
        <taxon>Embryophyta</taxon>
        <taxon>Tracheophyta</taxon>
        <taxon>Spermatophyta</taxon>
        <taxon>Magnoliopsida</taxon>
        <taxon>eudicotyledons</taxon>
        <taxon>Gunneridae</taxon>
        <taxon>Pentapetalae</taxon>
        <taxon>rosids</taxon>
        <taxon>fabids</taxon>
        <taxon>Rosales</taxon>
        <taxon>Moraceae</taxon>
        <taxon>Ficeae</taxon>
        <taxon>Ficus</taxon>
    </lineage>
</organism>
<evidence type="ECO:0000313" key="3">
    <source>
        <dbReference type="EMBL" id="GMN25963.1"/>
    </source>
</evidence>
<dbReference type="PROSITE" id="PS50090">
    <property type="entry name" value="MYB_LIKE"/>
    <property type="match status" value="1"/>
</dbReference>
<evidence type="ECO:0000259" key="2">
    <source>
        <dbReference type="PROSITE" id="PS50090"/>
    </source>
</evidence>
<dbReference type="CDD" id="cd11660">
    <property type="entry name" value="SANT_TRF"/>
    <property type="match status" value="1"/>
</dbReference>
<feature type="region of interest" description="Disordered" evidence="1">
    <location>
        <begin position="905"/>
        <end position="933"/>
    </location>
</feature>
<gene>
    <name evidence="3" type="ORF">TIFTF001_001131</name>
</gene>
<protein>
    <recommendedName>
        <fullName evidence="2">Myb-like domain-containing protein</fullName>
    </recommendedName>
</protein>
<dbReference type="EMBL" id="BTGU01000001">
    <property type="protein sequence ID" value="GMN25963.1"/>
    <property type="molecule type" value="Genomic_DNA"/>
</dbReference>
<evidence type="ECO:0000313" key="4">
    <source>
        <dbReference type="Proteomes" id="UP001187192"/>
    </source>
</evidence>
<name>A0AA87ZGL3_FICCA</name>
<accession>A0AA87ZGL3</accession>
<sequence length="933" mass="103590">MLGCKVFLTYKRKRLTGGGHARGNGCDNSLFDSKAVALSSPNLYDELIDKRPSKDEAGNSVHTCRERSLCSCINKQDSTTSSSAQKVNRLEAEKTIEKPNTTPMTLHSDEDITEKGRVGLSSLNDCLQNKLRHAQTGSSSSVIADIIGDNGYFEGRLVSCSRGTVTDTTADSVGLKPLFERKSNFESHDTPPRSNASSLKIADSLDKDKATALCSDSEKTKLMGPLITFSRRCKRKRNIEGADSKCSLGAKWSDSACGNTSLCEPANKKSCSIGRATDFKPPKQFHDTSEMGCQTENKIQEVDSACTDATPAPETKILISEGEELHDQKTVSKDVLREAGNVLDQNDQVAVDVQEDLPMNCLEISLNNAVKKSSCNEDAMAGKQPEIGKREESRANLNDSSQAAVRGLHPFLDLTVTPADSSGTVDCNLDSNYQKQSVHAVSETLWGSLDSTSRSHATVLHETSPMDMANVRNERLEKSISTHHSHQFRDANAFVGEASANCKDHSKTSSLPLPIDFMSKKKCLQLFSEERTCDSFQSVITQPEVTACLVSEERNYFQFKSENNQQKRRSPPLLGLSLPTKPKTTRFASGKCFTLFPFMNTVGETRQAFENMLPQSSSNQLSSILRHKSVLDGIVSRARAWSERDIFQDKLKPYALAWTEEELDSLWIGVRRYGRANWNAMLRDPRLRFSSWRAAKDLAERWEEEQSKLLKGTFAPQFQHQKSQGISLGFDSSGSGIRRESMIDETRLSLGDVYTHRERNISRRSRFKSAYKRNNDKEYVQGPVNNPIRDPYLVYQGENYEEDPIYCFKRMTMLKNHTASTSDPTTFMAAKGNLPHWLREAVFSSPSGQIEPPPPPAISSIARSQMMHVACPYFDHYEFGGKSHCLDYSLGTKCGAAEPRRVPGNVGKPDGVILIDSDASSEETISDDRGARP</sequence>
<dbReference type="Gene3D" id="1.10.10.60">
    <property type="entry name" value="Homeodomain-like"/>
    <property type="match status" value="1"/>
</dbReference>
<dbReference type="SUPFAM" id="SSF46689">
    <property type="entry name" value="Homeodomain-like"/>
    <property type="match status" value="1"/>
</dbReference>
<evidence type="ECO:0000256" key="1">
    <source>
        <dbReference type="SAM" id="MobiDB-lite"/>
    </source>
</evidence>
<dbReference type="InterPro" id="IPR001005">
    <property type="entry name" value="SANT/Myb"/>
</dbReference>